<feature type="compositionally biased region" description="Basic and acidic residues" evidence="1">
    <location>
        <begin position="118"/>
        <end position="129"/>
    </location>
</feature>
<feature type="region of interest" description="Disordered" evidence="1">
    <location>
        <begin position="343"/>
        <end position="395"/>
    </location>
</feature>
<name>A0A4D6EKD6_9VIRU</name>
<evidence type="ECO:0000313" key="2">
    <source>
        <dbReference type="EMBL" id="QBZ81782.1"/>
    </source>
</evidence>
<evidence type="ECO:0000256" key="1">
    <source>
        <dbReference type="SAM" id="MobiDB-lite"/>
    </source>
</evidence>
<dbReference type="Proteomes" id="UP001237152">
    <property type="component" value="Segment"/>
</dbReference>
<gene>
    <name evidence="2" type="ORF">pclt_cds_1204</name>
</gene>
<dbReference type="PROSITE" id="PS51257">
    <property type="entry name" value="PROKAR_LIPOPROTEIN"/>
    <property type="match status" value="1"/>
</dbReference>
<feature type="compositionally biased region" description="Low complexity" evidence="1">
    <location>
        <begin position="353"/>
        <end position="367"/>
    </location>
</feature>
<accession>A0A4D6EKD6</accession>
<proteinExistence type="predicted"/>
<feature type="region of interest" description="Disordered" evidence="1">
    <location>
        <begin position="118"/>
        <end position="141"/>
    </location>
</feature>
<organism evidence="2 3">
    <name type="scientific">Pandoravirus celtis</name>
    <dbReference type="NCBI Taxonomy" id="2568002"/>
    <lineage>
        <taxon>Viruses</taxon>
        <taxon>Pandoravirus</taxon>
    </lineage>
</organism>
<reference evidence="2" key="1">
    <citation type="journal article" date="2019" name="Front. Microbiol.">
        <title>Pandoravirus Celtis Illustrates the Microevolution Processes at Work in the Giant Pandoraviridae Genomes.</title>
        <authorList>
            <person name="Legendre M."/>
            <person name="Alempic J.M."/>
            <person name="Philippe N."/>
            <person name="Lartigue A."/>
            <person name="Jeudy S."/>
            <person name="Poirot O."/>
            <person name="Ta N.T."/>
            <person name="Nin S."/>
            <person name="Coute Y."/>
            <person name="Abergel C."/>
            <person name="Claverie J.M."/>
        </authorList>
    </citation>
    <scope>NUCLEOTIDE SEQUENCE</scope>
</reference>
<sequence length="395" mass="44925">MGNRHGNPALCVAFFSSCLFLLSRPCRHLAGRPFFLEGGLDFCSPTFLSSSRSLASTLQALYLISFVTLLSPTPFLKFSLVRPLCRQKIGFFCQKKKKGNIFLGACVGLHARRQDDDKRAFDADDEPQRKNRKRPRKTTSPQKKDALFSCLDLSWFFPASKCLVLSRFFHRYILVRRKKLRRDFGSCCRRARASQPTHVMLSSRDFVDPPTNTVRALFLSRLSVRRCHLFSLSRISGAFGVSFSFWVFLSFSSASPKGRPKKRSASICRRRRRCPRPPLCRFARPFASPLQKHPKIFSLGPLRDDQSIERLSFMSPVWCRCHHCCRLGRRDNAVEDKAIVDNEDDDKRRLQGPTANNPTATTTTTTTVDDRDDGKTLASVTKEGGKTRQGTMARL</sequence>
<evidence type="ECO:0000313" key="3">
    <source>
        <dbReference type="Proteomes" id="UP001237152"/>
    </source>
</evidence>
<protein>
    <submittedName>
        <fullName evidence="2">Uncharacterized protein</fullName>
    </submittedName>
</protein>
<dbReference type="EMBL" id="MK174290">
    <property type="protein sequence ID" value="QBZ81782.1"/>
    <property type="molecule type" value="Genomic_DNA"/>
</dbReference>